<feature type="coiled-coil region" evidence="4">
    <location>
        <begin position="73"/>
        <end position="100"/>
    </location>
</feature>
<keyword evidence="4" id="KW-0175">Coiled coil</keyword>
<keyword evidence="3" id="KW-0975">Bacterial flagellum</keyword>
<keyword evidence="8" id="KW-1185">Reference proteome</keyword>
<evidence type="ECO:0000259" key="6">
    <source>
        <dbReference type="Pfam" id="PF00700"/>
    </source>
</evidence>
<dbReference type="PANTHER" id="PTHR42792:SF1">
    <property type="entry name" value="FLAGELLAR HOOK-ASSOCIATED PROTEIN 3"/>
    <property type="match status" value="1"/>
</dbReference>
<proteinExistence type="inferred from homology"/>
<evidence type="ECO:0000313" key="7">
    <source>
        <dbReference type="EMBL" id="MUK90803.1"/>
    </source>
</evidence>
<keyword evidence="7" id="KW-0282">Flagellum</keyword>
<dbReference type="InterPro" id="IPR046358">
    <property type="entry name" value="Flagellin_C"/>
</dbReference>
<dbReference type="NCBIfam" id="TIGR02550">
    <property type="entry name" value="flagell_flgL"/>
    <property type="match status" value="1"/>
</dbReference>
<dbReference type="InterPro" id="IPR013384">
    <property type="entry name" value="Flagell_FlgL"/>
</dbReference>
<dbReference type="InterPro" id="IPR001029">
    <property type="entry name" value="Flagellin_N"/>
</dbReference>
<comment type="caution">
    <text evidence="7">The sequence shown here is derived from an EMBL/GenBank/DDBJ whole genome shotgun (WGS) entry which is preliminary data.</text>
</comment>
<dbReference type="Gene3D" id="1.20.1330.10">
    <property type="entry name" value="f41 fragment of flagellin, N-terminal domain"/>
    <property type="match status" value="1"/>
</dbReference>
<dbReference type="RefSeq" id="WP_155671931.1">
    <property type="nucleotide sequence ID" value="NZ_WOCA01000033.1"/>
</dbReference>
<feature type="domain" description="Flagellin C-terminal" evidence="6">
    <location>
        <begin position="210"/>
        <end position="292"/>
    </location>
</feature>
<sequence>MRVTQGMLSNNMLKNLSNSYSNLGTYMDQLSTGKKINRPSDDPVIAMKGMNYRSQLIEVEQHIRNTNEVHNWMDSSDAALDKATQALQKLRELAVQASNDTYGAEERKNIMAEAEQIKEHLVEIANTKVNGKYIFNGADTNVKPIDGDANAVEFNTETVLIEVANGTKLQANVNAEKVFGNADSNVFQDIDSFITALGDNNQENIQQSLDQFDNNINNVVNARADLGARMNRLELVENRLAEQEVIATQMMSKNEDIDYEKVITNLITQESVHRAALSAGSRIIQPSLLDFLR</sequence>
<dbReference type="GO" id="GO:0071973">
    <property type="term" value="P:bacterial-type flagellum-dependent cell motility"/>
    <property type="evidence" value="ECO:0007669"/>
    <property type="project" value="InterPro"/>
</dbReference>
<feature type="domain" description="Flagellin N-terminal" evidence="5">
    <location>
        <begin position="7"/>
        <end position="139"/>
    </location>
</feature>
<reference evidence="7 8" key="1">
    <citation type="submission" date="2019-11" db="EMBL/GenBank/DDBJ databases">
        <authorList>
            <person name="Li X."/>
        </authorList>
    </citation>
    <scope>NUCLEOTIDE SEQUENCE [LARGE SCALE GENOMIC DNA]</scope>
    <source>
        <strain evidence="7 8">L9</strain>
    </source>
</reference>
<organism evidence="7 8">
    <name type="scientific">Ornithinibacillus caprae</name>
    <dbReference type="NCBI Taxonomy" id="2678566"/>
    <lineage>
        <taxon>Bacteria</taxon>
        <taxon>Bacillati</taxon>
        <taxon>Bacillota</taxon>
        <taxon>Bacilli</taxon>
        <taxon>Bacillales</taxon>
        <taxon>Bacillaceae</taxon>
        <taxon>Ornithinibacillus</taxon>
    </lineage>
</organism>
<dbReference type="GO" id="GO:0005198">
    <property type="term" value="F:structural molecule activity"/>
    <property type="evidence" value="ECO:0007669"/>
    <property type="project" value="InterPro"/>
</dbReference>
<dbReference type="AlphaFoldDB" id="A0A6N8FNA5"/>
<dbReference type="InterPro" id="IPR001492">
    <property type="entry name" value="Flagellin"/>
</dbReference>
<gene>
    <name evidence="7" type="primary">flgL</name>
    <name evidence="7" type="ORF">GMD78_20845</name>
</gene>
<dbReference type="Pfam" id="PF00669">
    <property type="entry name" value="Flagellin_N"/>
    <property type="match status" value="1"/>
</dbReference>
<evidence type="ECO:0000256" key="3">
    <source>
        <dbReference type="ARBA" id="ARBA00023143"/>
    </source>
</evidence>
<evidence type="ECO:0000256" key="4">
    <source>
        <dbReference type="SAM" id="Coils"/>
    </source>
</evidence>
<dbReference type="SUPFAM" id="SSF64518">
    <property type="entry name" value="Phase 1 flagellin"/>
    <property type="match status" value="1"/>
</dbReference>
<keyword evidence="7" id="KW-0966">Cell projection</keyword>
<evidence type="ECO:0000256" key="2">
    <source>
        <dbReference type="ARBA" id="ARBA00005709"/>
    </source>
</evidence>
<dbReference type="EMBL" id="WOCA01000033">
    <property type="protein sequence ID" value="MUK90803.1"/>
    <property type="molecule type" value="Genomic_DNA"/>
</dbReference>
<keyword evidence="7" id="KW-0969">Cilium</keyword>
<dbReference type="Pfam" id="PF00700">
    <property type="entry name" value="Flagellin_C"/>
    <property type="match status" value="1"/>
</dbReference>
<dbReference type="PANTHER" id="PTHR42792">
    <property type="entry name" value="FLAGELLIN"/>
    <property type="match status" value="1"/>
</dbReference>
<evidence type="ECO:0000259" key="5">
    <source>
        <dbReference type="Pfam" id="PF00669"/>
    </source>
</evidence>
<dbReference type="GO" id="GO:0009424">
    <property type="term" value="C:bacterial-type flagellum hook"/>
    <property type="evidence" value="ECO:0007669"/>
    <property type="project" value="InterPro"/>
</dbReference>
<evidence type="ECO:0000256" key="1">
    <source>
        <dbReference type="ARBA" id="ARBA00004365"/>
    </source>
</evidence>
<protein>
    <submittedName>
        <fullName evidence="7">Flagellar hook-associated protein FlgL</fullName>
    </submittedName>
</protein>
<comment type="similarity">
    <text evidence="2">Belongs to the bacterial flagellin family.</text>
</comment>
<comment type="subcellular location">
    <subcellularLocation>
        <location evidence="1">Bacterial flagellum</location>
    </subcellularLocation>
</comment>
<dbReference type="Proteomes" id="UP000469125">
    <property type="component" value="Unassembled WGS sequence"/>
</dbReference>
<evidence type="ECO:0000313" key="8">
    <source>
        <dbReference type="Proteomes" id="UP000469125"/>
    </source>
</evidence>
<accession>A0A6N8FNA5</accession>
<name>A0A6N8FNA5_9BACI</name>